<dbReference type="GO" id="GO:0016746">
    <property type="term" value="F:acyltransferase activity"/>
    <property type="evidence" value="ECO:0007669"/>
    <property type="project" value="UniProtKB-KW"/>
</dbReference>
<sequence length="413" mass="45215">MKIEITKTETIKPSSPTASHLKSYKLSLLDQLAPAVYCRMLFFYPKNDEANSDEQISQKLKESLSESLALFYPIAGRLINNTIIDCNDQGAQYIEARFSGLLSTFLDQPADPAILGQFVPTEIESPESATWPLLLVQATFFDCGGLALGACMSHKLVDGATMGVFMKSWAASSNGSGQTIAPVLTGASYFPQRDLAFQLPPLELKKVECVTKRCVFDKSKIVDLKAKVASDDVPQPTRSEAATAVIWKSVIAAASPKKIVLTRTMNVRNRAEPPLPENLVGNVVAIVAAETTERKPELSHLVTELRKGIREFSEDKAKNLRGDVFQGIKEAGELIGRDNTTDGLFLTSFCNFDLYTVDFGWGKPIWVTIPVATHQPNVVTLIDTSGGGVEAWVTLSKPEMVTFSRMLLEFSSI</sequence>
<dbReference type="Gene3D" id="3.30.559.10">
    <property type="entry name" value="Chloramphenicol acetyltransferase-like domain"/>
    <property type="match status" value="2"/>
</dbReference>
<proteinExistence type="inferred from homology"/>
<comment type="caution">
    <text evidence="4">The sequence shown here is derived from an EMBL/GenBank/DDBJ whole genome shotgun (WGS) entry which is preliminary data.</text>
</comment>
<evidence type="ECO:0000256" key="1">
    <source>
        <dbReference type="ARBA" id="ARBA00009861"/>
    </source>
</evidence>
<reference evidence="5" key="1">
    <citation type="submission" date="2016-06" db="EMBL/GenBank/DDBJ databases">
        <title>Parallel loss of symbiosis genes in relatives of nitrogen-fixing non-legume Parasponia.</title>
        <authorList>
            <person name="Van Velzen R."/>
            <person name="Holmer R."/>
            <person name="Bu F."/>
            <person name="Rutten L."/>
            <person name="Van Zeijl A."/>
            <person name="Liu W."/>
            <person name="Santuari L."/>
            <person name="Cao Q."/>
            <person name="Sharma T."/>
            <person name="Shen D."/>
            <person name="Roswanjaya Y."/>
            <person name="Wardhani T."/>
            <person name="Kalhor M.S."/>
            <person name="Jansen J."/>
            <person name="Van den Hoogen J."/>
            <person name="Gungor B."/>
            <person name="Hartog M."/>
            <person name="Hontelez J."/>
            <person name="Verver J."/>
            <person name="Yang W.-C."/>
            <person name="Schijlen E."/>
            <person name="Repin R."/>
            <person name="Schilthuizen M."/>
            <person name="Schranz E."/>
            <person name="Heidstra R."/>
            <person name="Miyata K."/>
            <person name="Fedorova E."/>
            <person name="Kohlen W."/>
            <person name="Bisseling T."/>
            <person name="Smit S."/>
            <person name="Geurts R."/>
        </authorList>
    </citation>
    <scope>NUCLEOTIDE SEQUENCE [LARGE SCALE GENOMIC DNA]</scope>
    <source>
        <strain evidence="5">cv. WU1-14</strain>
    </source>
</reference>
<evidence type="ECO:0000313" key="5">
    <source>
        <dbReference type="Proteomes" id="UP000237105"/>
    </source>
</evidence>
<dbReference type="Pfam" id="PF02458">
    <property type="entry name" value="Transferase"/>
    <property type="match status" value="1"/>
</dbReference>
<dbReference type="AlphaFoldDB" id="A0A2P5BFZ7"/>
<keyword evidence="3" id="KW-0012">Acyltransferase</keyword>
<gene>
    <name evidence="4" type="ORF">PanWU01x14_242390</name>
</gene>
<name>A0A2P5BFZ7_PARAD</name>
<dbReference type="PANTHER" id="PTHR31623">
    <property type="entry name" value="F21J9.9"/>
    <property type="match status" value="1"/>
</dbReference>
<dbReference type="OrthoDB" id="1932220at2759"/>
<dbReference type="InterPro" id="IPR023213">
    <property type="entry name" value="CAT-like_dom_sf"/>
</dbReference>
<dbReference type="PANTHER" id="PTHR31623:SF122">
    <property type="entry name" value="HXXXD-TYPE ACYL-TRANSFERASE FAMILY PROTEIN"/>
    <property type="match status" value="1"/>
</dbReference>
<keyword evidence="5" id="KW-1185">Reference proteome</keyword>
<dbReference type="Proteomes" id="UP000237105">
    <property type="component" value="Unassembled WGS sequence"/>
</dbReference>
<organism evidence="4 5">
    <name type="scientific">Parasponia andersonii</name>
    <name type="common">Sponia andersonii</name>
    <dbReference type="NCBI Taxonomy" id="3476"/>
    <lineage>
        <taxon>Eukaryota</taxon>
        <taxon>Viridiplantae</taxon>
        <taxon>Streptophyta</taxon>
        <taxon>Embryophyta</taxon>
        <taxon>Tracheophyta</taxon>
        <taxon>Spermatophyta</taxon>
        <taxon>Magnoliopsida</taxon>
        <taxon>eudicotyledons</taxon>
        <taxon>Gunneridae</taxon>
        <taxon>Pentapetalae</taxon>
        <taxon>rosids</taxon>
        <taxon>fabids</taxon>
        <taxon>Rosales</taxon>
        <taxon>Cannabaceae</taxon>
        <taxon>Parasponia</taxon>
    </lineage>
</organism>
<comment type="similarity">
    <text evidence="1">Belongs to the plant acyltransferase family.</text>
</comment>
<dbReference type="STRING" id="3476.A0A2P5BFZ7"/>
<dbReference type="EMBL" id="JXTB01000290">
    <property type="protein sequence ID" value="PON47717.1"/>
    <property type="molecule type" value="Genomic_DNA"/>
</dbReference>
<evidence type="ECO:0000256" key="3">
    <source>
        <dbReference type="ARBA" id="ARBA00023315"/>
    </source>
</evidence>
<protein>
    <submittedName>
        <fullName evidence="4">Transferase</fullName>
    </submittedName>
</protein>
<evidence type="ECO:0000256" key="2">
    <source>
        <dbReference type="ARBA" id="ARBA00022679"/>
    </source>
</evidence>
<keyword evidence="2 4" id="KW-0808">Transferase</keyword>
<accession>A0A2P5BFZ7</accession>
<evidence type="ECO:0000313" key="4">
    <source>
        <dbReference type="EMBL" id="PON47717.1"/>
    </source>
</evidence>